<protein>
    <submittedName>
        <fullName evidence="5">Uncharacterized protein</fullName>
    </submittedName>
</protein>
<dbReference type="Proteomes" id="UP000235786">
    <property type="component" value="Unassembled WGS sequence"/>
</dbReference>
<evidence type="ECO:0000256" key="1">
    <source>
        <dbReference type="ARBA" id="ARBA00022737"/>
    </source>
</evidence>
<feature type="repeat" description="TPR" evidence="3">
    <location>
        <begin position="26"/>
        <end position="59"/>
    </location>
</feature>
<gene>
    <name evidence="5" type="ORF">L207DRAFT_611541</name>
</gene>
<keyword evidence="1" id="KW-0677">Repeat</keyword>
<dbReference type="SMART" id="SM00028">
    <property type="entry name" value="TPR"/>
    <property type="match status" value="3"/>
</dbReference>
<dbReference type="InterPro" id="IPR019734">
    <property type="entry name" value="TPR_rpt"/>
</dbReference>
<evidence type="ECO:0000313" key="5">
    <source>
        <dbReference type="EMBL" id="PMD30904.1"/>
    </source>
</evidence>
<dbReference type="Pfam" id="PF13176">
    <property type="entry name" value="TPR_7"/>
    <property type="match status" value="1"/>
</dbReference>
<proteinExistence type="predicted"/>
<dbReference type="PANTHER" id="PTHR45641:SF19">
    <property type="entry name" value="NEPHROCYSTIN-3"/>
    <property type="match status" value="1"/>
</dbReference>
<dbReference type="Gene3D" id="1.25.40.10">
    <property type="entry name" value="Tetratricopeptide repeat domain"/>
    <property type="match status" value="2"/>
</dbReference>
<dbReference type="AlphaFoldDB" id="A0A2J6QXB6"/>
<reference evidence="5 6" key="1">
    <citation type="submission" date="2016-04" db="EMBL/GenBank/DDBJ databases">
        <title>A degradative enzymes factory behind the ericoid mycorrhizal symbiosis.</title>
        <authorList>
            <consortium name="DOE Joint Genome Institute"/>
            <person name="Martino E."/>
            <person name="Morin E."/>
            <person name="Grelet G."/>
            <person name="Kuo A."/>
            <person name="Kohler A."/>
            <person name="Daghino S."/>
            <person name="Barry K."/>
            <person name="Choi C."/>
            <person name="Cichocki N."/>
            <person name="Clum A."/>
            <person name="Copeland A."/>
            <person name="Hainaut M."/>
            <person name="Haridas S."/>
            <person name="Labutti K."/>
            <person name="Lindquist E."/>
            <person name="Lipzen A."/>
            <person name="Khouja H.-R."/>
            <person name="Murat C."/>
            <person name="Ohm R."/>
            <person name="Olson A."/>
            <person name="Spatafora J."/>
            <person name="Veneault-Fourrey C."/>
            <person name="Henrissat B."/>
            <person name="Grigoriev I."/>
            <person name="Martin F."/>
            <person name="Perotto S."/>
        </authorList>
    </citation>
    <scope>NUCLEOTIDE SEQUENCE [LARGE SCALE GENOMIC DNA]</scope>
    <source>
        <strain evidence="5 6">F</strain>
    </source>
</reference>
<keyword evidence="2 3" id="KW-0802">TPR repeat</keyword>
<dbReference type="Pfam" id="PF13424">
    <property type="entry name" value="TPR_12"/>
    <property type="match status" value="1"/>
</dbReference>
<dbReference type="PROSITE" id="PS50005">
    <property type="entry name" value="TPR"/>
    <property type="match status" value="1"/>
</dbReference>
<keyword evidence="6" id="KW-1185">Reference proteome</keyword>
<feature type="compositionally biased region" description="Basic and acidic residues" evidence="4">
    <location>
        <begin position="265"/>
        <end position="277"/>
    </location>
</feature>
<dbReference type="STRING" id="1149755.A0A2J6QXB6"/>
<feature type="compositionally biased region" description="Polar residues" evidence="4">
    <location>
        <begin position="288"/>
        <end position="300"/>
    </location>
</feature>
<feature type="region of interest" description="Disordered" evidence="4">
    <location>
        <begin position="253"/>
        <end position="300"/>
    </location>
</feature>
<evidence type="ECO:0000313" key="6">
    <source>
        <dbReference type="Proteomes" id="UP000235786"/>
    </source>
</evidence>
<evidence type="ECO:0000256" key="4">
    <source>
        <dbReference type="SAM" id="MobiDB-lite"/>
    </source>
</evidence>
<sequence length="300" mass="34304">MQETAYSARLDQLKRVGFDESHPVMLKVMQGLAEVYYNQGKYRQAEKLYKKVLSTPRRSHEEFGSIDDQLHYDICSSLIELARVFEGQDQLEEAVKIYRVSSERAKLFLGDAHHTTMFSNSCLGRVLRRQGLLQESEELLMATAVHQIKTFGEDHQAPLVTIYDLGETLRTRGKYQDAPTWLKKSFQRSRAIFGPDYNLTMGSCDSLGLCYEKQELYVEARALYQELMDKLRVAKGDDHPRISEVQGWIDEVNRKVDEHEGDEGNEGRGKRGTRETSARPSLGPNFPIPSQNLPSVIQIN</sequence>
<evidence type="ECO:0000256" key="3">
    <source>
        <dbReference type="PROSITE-ProRule" id="PRU00339"/>
    </source>
</evidence>
<dbReference type="Pfam" id="PF13374">
    <property type="entry name" value="TPR_10"/>
    <property type="match status" value="1"/>
</dbReference>
<dbReference type="SUPFAM" id="SSF48452">
    <property type="entry name" value="TPR-like"/>
    <property type="match status" value="1"/>
</dbReference>
<dbReference type="OrthoDB" id="5986190at2759"/>
<name>A0A2J6QXB6_HYAVF</name>
<accession>A0A2J6QXB6</accession>
<dbReference type="EMBL" id="KZ613964">
    <property type="protein sequence ID" value="PMD30904.1"/>
    <property type="molecule type" value="Genomic_DNA"/>
</dbReference>
<organism evidence="5 6">
    <name type="scientific">Hyaloscypha variabilis (strain UAMH 11265 / GT02V1 / F)</name>
    <name type="common">Meliniomyces variabilis</name>
    <dbReference type="NCBI Taxonomy" id="1149755"/>
    <lineage>
        <taxon>Eukaryota</taxon>
        <taxon>Fungi</taxon>
        <taxon>Dikarya</taxon>
        <taxon>Ascomycota</taxon>
        <taxon>Pezizomycotina</taxon>
        <taxon>Leotiomycetes</taxon>
        <taxon>Helotiales</taxon>
        <taxon>Hyaloscyphaceae</taxon>
        <taxon>Hyaloscypha</taxon>
        <taxon>Hyaloscypha variabilis</taxon>
    </lineage>
</organism>
<dbReference type="PANTHER" id="PTHR45641">
    <property type="entry name" value="TETRATRICOPEPTIDE REPEAT PROTEIN (AFU_ORTHOLOGUE AFUA_6G03870)"/>
    <property type="match status" value="1"/>
</dbReference>
<dbReference type="InterPro" id="IPR011990">
    <property type="entry name" value="TPR-like_helical_dom_sf"/>
</dbReference>
<evidence type="ECO:0000256" key="2">
    <source>
        <dbReference type="ARBA" id="ARBA00022803"/>
    </source>
</evidence>